<proteinExistence type="inferred from homology"/>
<feature type="transmembrane region" description="Helical" evidence="11">
    <location>
        <begin position="105"/>
        <end position="128"/>
    </location>
</feature>
<dbReference type="InterPro" id="IPR002208">
    <property type="entry name" value="SecY/SEC61-alpha"/>
</dbReference>
<feature type="transmembrane region" description="Helical" evidence="11">
    <location>
        <begin position="783"/>
        <end position="803"/>
    </location>
</feature>
<dbReference type="EMBL" id="KZ269982">
    <property type="protein sequence ID" value="OZC11107.1"/>
    <property type="molecule type" value="Genomic_DNA"/>
</dbReference>
<dbReference type="AlphaFoldDB" id="A0A238C0R4"/>
<feature type="transmembrane region" description="Helical" evidence="11">
    <location>
        <begin position="853"/>
        <end position="871"/>
    </location>
</feature>
<dbReference type="PANTHER" id="PTHR10906">
    <property type="entry name" value="SECY/SEC61-ALPHA FAMILY MEMBER"/>
    <property type="match status" value="1"/>
</dbReference>
<dbReference type="PROSITE" id="PS00756">
    <property type="entry name" value="SECY_2"/>
    <property type="match status" value="1"/>
</dbReference>
<keyword evidence="6 11" id="KW-1133">Transmembrane helix</keyword>
<gene>
    <name evidence="13" type="ORF">X798_01933</name>
</gene>
<feature type="transmembrane region" description="Helical" evidence="11">
    <location>
        <begin position="291"/>
        <end position="308"/>
    </location>
</feature>
<comment type="subcellular location">
    <subcellularLocation>
        <location evidence="1">Endomembrane system</location>
        <topology evidence="1">Multi-pass membrane protein</topology>
    </subcellularLocation>
    <subcellularLocation>
        <location evidence="9">Membrane</location>
        <topology evidence="9">Multi-pass membrane protein</topology>
    </subcellularLocation>
</comment>
<accession>A0A238C0R4</accession>
<comment type="similarity">
    <text evidence="2 10">Belongs to the SecY/SEC61-alpha family.</text>
</comment>
<evidence type="ECO:0000256" key="11">
    <source>
        <dbReference type="SAM" id="Phobius"/>
    </source>
</evidence>
<sequence length="967" mass="109697">MSNRGRMVARLPTIEITLYFLVWISHSLAAFYIAWNVTFNFRDKLVLKASEYINGYKKDIADFEWTYYSRSLGRILIINILHTVLFKICPVFLPKQLSQYSLLIFWIFAEIFFTSFTCVITVFMLAVVISILTNYWRNELVSWLIVIIFIVKINSIAYFSRTEDVYFREFNYYLYSAVKILNFCIYLSRTKGVSFSSSLFVRYTQYIFYPPYSITLIVLFNDFDAEMTEIESGSSKCINYRALLLRLARIIAWFVLFEVILHVIHVHALFVTNPALFNTLHEYECKFHVKLKLYILASVAYVNGKLFYMKYLLLFGIPSWFASVDGMKPPAGPACISRISNYSQMWRNFDRGLYEFLKRQVYIPVAGDPSSKYFSLRRLAALLTVFLFVFAWHGTSSNYFYWILLNILEICMEWIGIAISKTAFYSKIRNFLGPRGERRLIATSMIATAASGVFGVFFFLSRNEIGIIIFKRLFMSIIGRLLRLIISLPDRPFTYYAIAVHILILGYCFNNVCLELEKYFAIKGASEDKCILFIRPVSVKFLEFVKPFCGFVPEVSKPERKIQFREKMLWTAITLFVFLVCCQIPLFGIMSTDSADPFYWLRVILASNRGTLMELGISPIVTSGLIMQLLAGAKIIEVGDTPKERALFNGAQKFTSLSVFGMVITIGQAIVYVASGLYGDPTEIGAGICLLIVIQLVVAGLIVLLLDELLQKGYGLGSGISLFIATNICETIVWKAFSPATLNTGRGTEFEGAIIALFHLLATRNDKIRALREAFYRPNLPNLMNLMATVLVFAVVIYFQMLAAKFGGNILVNLLGTWSDAGGYRSYPTGGICYYLSPPETLAHVIEDPMHCVVYIVFMLGSCAFFSKTWIDVSGSSAKDVAKQLKEQQMVMRGHREKSMIHELNRYIPTAAAFGGLCIGALSVTADFMGAIGSGTGILLAVTIIYQYFEIFVKEQQEMGGVAGMFF</sequence>
<evidence type="ECO:0000259" key="12">
    <source>
        <dbReference type="Pfam" id="PF10559"/>
    </source>
</evidence>
<feature type="transmembrane region" description="Helical" evidence="11">
    <location>
        <begin position="713"/>
        <end position="734"/>
    </location>
</feature>
<feature type="transmembrane region" description="Helical" evidence="11">
    <location>
        <begin position="654"/>
        <end position="678"/>
    </location>
</feature>
<feature type="domain" description="Translocon Sec61/SecY plug" evidence="12">
    <location>
        <begin position="576"/>
        <end position="610"/>
    </location>
</feature>
<dbReference type="InterPro" id="IPR019561">
    <property type="entry name" value="Translocon_Sec61/SecY_plug_dom"/>
</dbReference>
<reference evidence="13 14" key="1">
    <citation type="submission" date="2015-12" db="EMBL/GenBank/DDBJ databases">
        <title>Draft genome of the nematode, Onchocerca flexuosa.</title>
        <authorList>
            <person name="Mitreva M."/>
        </authorList>
    </citation>
    <scope>NUCLEOTIDE SEQUENCE [LARGE SCALE GENOMIC DNA]</scope>
    <source>
        <strain evidence="13">Red Deer</strain>
    </source>
</reference>
<feature type="transmembrane region" description="Helical" evidence="11">
    <location>
        <begin position="904"/>
        <end position="922"/>
    </location>
</feature>
<keyword evidence="3 9" id="KW-0813">Transport</keyword>
<dbReference type="OrthoDB" id="420669at2759"/>
<keyword evidence="4 9" id="KW-0812">Transmembrane</keyword>
<feature type="transmembrane region" description="Helical" evidence="11">
    <location>
        <begin position="440"/>
        <end position="459"/>
    </location>
</feature>
<organism evidence="13 14">
    <name type="scientific">Onchocerca flexuosa</name>
    <dbReference type="NCBI Taxonomy" id="387005"/>
    <lineage>
        <taxon>Eukaryota</taxon>
        <taxon>Metazoa</taxon>
        <taxon>Ecdysozoa</taxon>
        <taxon>Nematoda</taxon>
        <taxon>Chromadorea</taxon>
        <taxon>Rhabditida</taxon>
        <taxon>Spirurina</taxon>
        <taxon>Spiruromorpha</taxon>
        <taxon>Filarioidea</taxon>
        <taxon>Onchocercidae</taxon>
        <taxon>Onchocerca</taxon>
    </lineage>
</organism>
<dbReference type="InterPro" id="IPR030659">
    <property type="entry name" value="SecY_CS"/>
</dbReference>
<dbReference type="Gene3D" id="1.10.3370.10">
    <property type="entry name" value="SecY subunit domain"/>
    <property type="match status" value="2"/>
</dbReference>
<feature type="transmembrane region" description="Helical" evidence="11">
    <location>
        <begin position="75"/>
        <end position="93"/>
    </location>
</feature>
<dbReference type="Pfam" id="PF00344">
    <property type="entry name" value="SecY"/>
    <property type="match status" value="2"/>
</dbReference>
<keyword evidence="8 11" id="KW-0472">Membrane</keyword>
<dbReference type="InterPro" id="IPR023201">
    <property type="entry name" value="SecY_dom_sf"/>
</dbReference>
<evidence type="ECO:0000256" key="7">
    <source>
        <dbReference type="ARBA" id="ARBA00023010"/>
    </source>
</evidence>
<feature type="transmembrane region" description="Helical" evidence="11">
    <location>
        <begin position="569"/>
        <end position="590"/>
    </location>
</feature>
<dbReference type="InterPro" id="IPR004299">
    <property type="entry name" value="MBOAT_fam"/>
</dbReference>
<feature type="transmembrane region" description="Helical" evidence="11">
    <location>
        <begin position="16"/>
        <end position="35"/>
    </location>
</feature>
<dbReference type="Pfam" id="PF10559">
    <property type="entry name" value="Plug_translocon"/>
    <property type="match status" value="1"/>
</dbReference>
<feature type="transmembrane region" description="Helical" evidence="11">
    <location>
        <begin position="746"/>
        <end position="762"/>
    </location>
</feature>
<evidence type="ECO:0000256" key="3">
    <source>
        <dbReference type="ARBA" id="ARBA00022448"/>
    </source>
</evidence>
<keyword evidence="14" id="KW-1185">Reference proteome</keyword>
<dbReference type="GO" id="GO:0016020">
    <property type="term" value="C:membrane"/>
    <property type="evidence" value="ECO:0007669"/>
    <property type="project" value="UniProtKB-SubCell"/>
</dbReference>
<dbReference type="SUPFAM" id="SSF103491">
    <property type="entry name" value="Preprotein translocase SecY subunit"/>
    <property type="match status" value="1"/>
</dbReference>
<evidence type="ECO:0000313" key="14">
    <source>
        <dbReference type="Proteomes" id="UP000242913"/>
    </source>
</evidence>
<keyword evidence="7 9" id="KW-0811">Translocation</keyword>
<feature type="transmembrane region" description="Helical" evidence="11">
    <location>
        <begin position="250"/>
        <end position="271"/>
    </location>
</feature>
<evidence type="ECO:0000256" key="4">
    <source>
        <dbReference type="ARBA" id="ARBA00022692"/>
    </source>
</evidence>
<feature type="transmembrane region" description="Helical" evidence="11">
    <location>
        <begin position="376"/>
        <end position="393"/>
    </location>
</feature>
<evidence type="ECO:0000256" key="10">
    <source>
        <dbReference type="RuleBase" id="RU004349"/>
    </source>
</evidence>
<dbReference type="Pfam" id="PF03062">
    <property type="entry name" value="MBOAT"/>
    <property type="match status" value="1"/>
</dbReference>
<feature type="transmembrane region" description="Helical" evidence="11">
    <location>
        <begin position="465"/>
        <end position="486"/>
    </location>
</feature>
<feature type="transmembrane region" description="Helical" evidence="11">
    <location>
        <begin position="928"/>
        <end position="949"/>
    </location>
</feature>
<protein>
    <recommendedName>
        <fullName evidence="12">Translocon Sec61/SecY plug domain-containing protein</fullName>
    </recommendedName>
</protein>
<dbReference type="GO" id="GO:0012505">
    <property type="term" value="C:endomembrane system"/>
    <property type="evidence" value="ECO:0007669"/>
    <property type="project" value="UniProtKB-SubCell"/>
</dbReference>
<evidence type="ECO:0000256" key="5">
    <source>
        <dbReference type="ARBA" id="ARBA00022927"/>
    </source>
</evidence>
<feature type="transmembrane region" description="Helical" evidence="11">
    <location>
        <begin position="610"/>
        <end position="633"/>
    </location>
</feature>
<evidence type="ECO:0000256" key="1">
    <source>
        <dbReference type="ARBA" id="ARBA00004127"/>
    </source>
</evidence>
<feature type="transmembrane region" description="Helical" evidence="11">
    <location>
        <begin position="684"/>
        <end position="706"/>
    </location>
</feature>
<name>A0A238C0R4_9BILA</name>
<evidence type="ECO:0000313" key="13">
    <source>
        <dbReference type="EMBL" id="OZC11107.1"/>
    </source>
</evidence>
<evidence type="ECO:0000256" key="9">
    <source>
        <dbReference type="RuleBase" id="RU003484"/>
    </source>
</evidence>
<evidence type="ECO:0000256" key="2">
    <source>
        <dbReference type="ARBA" id="ARBA00005751"/>
    </source>
</evidence>
<dbReference type="GO" id="GO:0015031">
    <property type="term" value="P:protein transport"/>
    <property type="evidence" value="ECO:0007669"/>
    <property type="project" value="UniProtKB-KW"/>
</dbReference>
<feature type="transmembrane region" description="Helical" evidence="11">
    <location>
        <begin position="399"/>
        <end position="419"/>
    </location>
</feature>
<evidence type="ECO:0000256" key="8">
    <source>
        <dbReference type="ARBA" id="ARBA00023136"/>
    </source>
</evidence>
<keyword evidence="5 9" id="KW-0653">Protein transport</keyword>
<dbReference type="PROSITE" id="PS00755">
    <property type="entry name" value="SECY_1"/>
    <property type="match status" value="1"/>
</dbReference>
<feature type="transmembrane region" description="Helical" evidence="11">
    <location>
        <begin position="140"/>
        <end position="160"/>
    </location>
</feature>
<evidence type="ECO:0000256" key="6">
    <source>
        <dbReference type="ARBA" id="ARBA00022989"/>
    </source>
</evidence>
<dbReference type="Proteomes" id="UP000242913">
    <property type="component" value="Unassembled WGS sequence"/>
</dbReference>